<feature type="compositionally biased region" description="Basic and acidic residues" evidence="1">
    <location>
        <begin position="176"/>
        <end position="208"/>
    </location>
</feature>
<dbReference type="AlphaFoldDB" id="A0A857N978"/>
<evidence type="ECO:0000313" key="4">
    <source>
        <dbReference type="Proteomes" id="UP000463983"/>
    </source>
</evidence>
<sequence length="208" mass="23541">MKFRKAVPGKVQISILLISTVIGIALWAGWVDPGLDHFVIEVFVAVGLFVYAIFVSLEADDHHDRTELLGVMLAYVGFNFYVSYNLTGQNTEIPVIGGQMAGALPDLAQLGHWLVVVGVIGLIFNLICDRDTALANLAWHWKNNPLVWMLRPIPRDFAPIIERWQKRLQGLSLERPQLRRKPDPASSEHKRPVERRPEQREREASSSE</sequence>
<name>A0A857N978_9BACT</name>
<feature type="transmembrane region" description="Helical" evidence="2">
    <location>
        <begin position="107"/>
        <end position="127"/>
    </location>
</feature>
<keyword evidence="2" id="KW-1133">Transmembrane helix</keyword>
<dbReference type="EMBL" id="CP047901">
    <property type="protein sequence ID" value="QHO62990.1"/>
    <property type="molecule type" value="Genomic_DNA"/>
</dbReference>
<gene>
    <name evidence="3" type="ORF">MICH65_0009</name>
</gene>
<evidence type="ECO:0000256" key="1">
    <source>
        <dbReference type="SAM" id="MobiDB-lite"/>
    </source>
</evidence>
<feature type="transmembrane region" description="Helical" evidence="2">
    <location>
        <begin position="37"/>
        <end position="57"/>
    </location>
</feature>
<protein>
    <submittedName>
        <fullName evidence="3">Uncharacterized protein</fullName>
    </submittedName>
</protein>
<keyword evidence="2" id="KW-0472">Membrane</keyword>
<dbReference type="KEGG" id="caqa:MICH65_0009"/>
<feature type="region of interest" description="Disordered" evidence="1">
    <location>
        <begin position="174"/>
        <end position="208"/>
    </location>
</feature>
<reference evidence="4" key="1">
    <citation type="journal article" date="2020" name="Microorganisms">
        <title>Complete Genome of a Member of a New Bacterial Lineage in the Microgenomates Group Reveals an Unusual Nucleotide Composition Disparity Between Two Strands of DNA and Limited Metabolic Potential.</title>
        <authorList>
            <person name="Kadnikov V.V."/>
            <person name="Mardanov A.V."/>
            <person name="Beletsky A.V."/>
            <person name="Karnachuk O.V."/>
            <person name="Ravin N.V."/>
        </authorList>
    </citation>
    <scope>NUCLEOTIDE SEQUENCE [LARGE SCALE GENOMIC DNA]</scope>
</reference>
<evidence type="ECO:0000256" key="2">
    <source>
        <dbReference type="SAM" id="Phobius"/>
    </source>
</evidence>
<proteinExistence type="predicted"/>
<organism evidence="3 4">
    <name type="scientific">Candidatus Chazhemtobacterium aquaticus</name>
    <dbReference type="NCBI Taxonomy" id="2715735"/>
    <lineage>
        <taxon>Bacteria</taxon>
        <taxon>Candidatus Chazhemtobacteraceae</taxon>
        <taxon>Candidatus Chazhemtobacterium</taxon>
    </lineage>
</organism>
<dbReference type="Proteomes" id="UP000463983">
    <property type="component" value="Chromosome"/>
</dbReference>
<keyword evidence="2" id="KW-0812">Transmembrane</keyword>
<feature type="transmembrane region" description="Helical" evidence="2">
    <location>
        <begin position="12"/>
        <end position="31"/>
    </location>
</feature>
<accession>A0A857N978</accession>
<keyword evidence="4" id="KW-1185">Reference proteome</keyword>
<evidence type="ECO:0000313" key="3">
    <source>
        <dbReference type="EMBL" id="QHO62990.1"/>
    </source>
</evidence>
<feature type="transmembrane region" description="Helical" evidence="2">
    <location>
        <begin position="69"/>
        <end position="87"/>
    </location>
</feature>